<name>A0A3B0TXF1_9ZZZZ</name>
<dbReference type="InterPro" id="IPR023902">
    <property type="entry name" value="Sporulation_SdpA"/>
</dbReference>
<dbReference type="NCBIfam" id="TIGR04034">
    <property type="entry name" value="export_SdpA"/>
    <property type="match status" value="1"/>
</dbReference>
<sequence length="178" mass="20851">MLRVVTVICFVSIFLYVAISTQRVNILSNNINPHFKLINSTIFMESFGFFTKSPKHDETFDIYSIYNKRVAKLNLRNNSIYNLFGLSRKNRVRLVEMGKVLPLLKEDSWVILESDIFEKIVLKNTDTLVYKNIKLDVKGLKEGQYIITISKPIPWEWNKIKKTTQLKYVAVNIRNNTE</sequence>
<reference evidence="1" key="1">
    <citation type="submission" date="2018-06" db="EMBL/GenBank/DDBJ databases">
        <authorList>
            <person name="Zhirakovskaya E."/>
        </authorList>
    </citation>
    <scope>NUCLEOTIDE SEQUENCE</scope>
</reference>
<gene>
    <name evidence="1" type="ORF">MNBD_BACTEROID03-213</name>
</gene>
<accession>A0A3B0TXF1</accession>
<dbReference type="AlphaFoldDB" id="A0A3B0TXF1"/>
<dbReference type="Pfam" id="PF17418">
    <property type="entry name" value="SdpA"/>
    <property type="match status" value="1"/>
</dbReference>
<proteinExistence type="predicted"/>
<protein>
    <submittedName>
        <fullName evidence="1">Uncharacterized protein</fullName>
    </submittedName>
</protein>
<evidence type="ECO:0000313" key="1">
    <source>
        <dbReference type="EMBL" id="VAW11736.1"/>
    </source>
</evidence>
<organism evidence="1">
    <name type="scientific">hydrothermal vent metagenome</name>
    <dbReference type="NCBI Taxonomy" id="652676"/>
    <lineage>
        <taxon>unclassified sequences</taxon>
        <taxon>metagenomes</taxon>
        <taxon>ecological metagenomes</taxon>
    </lineage>
</organism>
<dbReference type="EMBL" id="UOEL01000070">
    <property type="protein sequence ID" value="VAW11736.1"/>
    <property type="molecule type" value="Genomic_DNA"/>
</dbReference>